<dbReference type="Proteomes" id="UP000282269">
    <property type="component" value="Chromosome"/>
</dbReference>
<evidence type="ECO:0000256" key="1">
    <source>
        <dbReference type="ARBA" id="ARBA00004141"/>
    </source>
</evidence>
<feature type="transmembrane region" description="Helical" evidence="5">
    <location>
        <begin position="255"/>
        <end position="275"/>
    </location>
</feature>
<dbReference type="KEGG" id="ssol:SULB_0706"/>
<dbReference type="EMBL" id="CP033239">
    <property type="protein sequence ID" value="AZF78064.1"/>
    <property type="molecule type" value="Genomic_DNA"/>
</dbReference>
<evidence type="ECO:0000313" key="28">
    <source>
        <dbReference type="Proteomes" id="UP000282269"/>
    </source>
</evidence>
<evidence type="ECO:0000313" key="13">
    <source>
        <dbReference type="EMBL" id="AZF78064.1"/>
    </source>
</evidence>
<dbReference type="EMBL" id="CP011057">
    <property type="protein sequence ID" value="AKA78476.1"/>
    <property type="molecule type" value="Genomic_DNA"/>
</dbReference>
<evidence type="ECO:0000256" key="3">
    <source>
        <dbReference type="ARBA" id="ARBA00022989"/>
    </source>
</evidence>
<reference evidence="22 23" key="4">
    <citation type="journal article" date="2018" name="Proc. Natl. Acad. Sci. U.S.A.">
        <title>Nonmutational mechanism of inheritance in the Archaeon Sulfolobus solfataricus.</title>
        <authorList>
            <person name="Payne S."/>
            <person name="McCarthy S."/>
            <person name="Johnson T."/>
            <person name="North E."/>
            <person name="Blum P."/>
        </authorList>
    </citation>
    <scope>NUCLEOTIDE SEQUENCE [LARGE SCALE GENOMIC DNA]</scope>
    <source>
        <strain evidence="10 22">SARC-H</strain>
        <strain evidence="11 26">SARC-I</strain>
        <strain evidence="13 27">SARC-N</strain>
        <strain evidence="14 28">SARC-O</strain>
        <strain evidence="15 23">SUL120</strain>
        <strain evidence="9 24">SULG</strain>
        <strain evidence="12 25">SULM</strain>
    </source>
</reference>
<dbReference type="Proteomes" id="UP000594632">
    <property type="component" value="Chromosome"/>
</dbReference>
<sequence length="312" mass="35258">MYNSEAIHKAKYKIKLLLSNNMSLDDIFGQPISFTMLMGIAGISIASYYDRLTSLSLSSFGISIALLSLLTFFSILNLNRMKYEMVDIMAVISGLTLFIARLRLLYSSLFYFIPLVILSIFYLIIAYRVLRSLKQVSFKYHLLGVAITLLSIELRSYLPILSFIFVCIGIVMYLMVTSLLLKRILKEKNVIKLIDGSIWIQMGLPALISFAISPFSKVVSLVFWYLALIFLPLVILASLIKLISIEISIRQFHPSLWSVIFPQAVLSTATLNIVRVRFIALPILYEISISVLFSALSLFLLFLSIAVFSITS</sequence>
<evidence type="ECO:0000313" key="26">
    <source>
        <dbReference type="Proteomes" id="UP000275843"/>
    </source>
</evidence>
<dbReference type="KEGG" id="ssof:SULC_0704"/>
<dbReference type="Proteomes" id="UP000273443">
    <property type="component" value="Chromosome"/>
</dbReference>
<feature type="transmembrane region" description="Helical" evidence="5">
    <location>
        <begin position="110"/>
        <end position="130"/>
    </location>
</feature>
<dbReference type="EMBL" id="CP033241">
    <property type="protein sequence ID" value="AZF83276.1"/>
    <property type="molecule type" value="Genomic_DNA"/>
</dbReference>
<dbReference type="Pfam" id="PF03595">
    <property type="entry name" value="SLAC1"/>
    <property type="match status" value="1"/>
</dbReference>
<reference evidence="18 19" key="1">
    <citation type="journal article" date="2015" name="Genome Announc.">
        <title>Complete Genome Sequence of Sulfolobus solfataricus Strain 98/2 and Evolved Derivatives.</title>
        <authorList>
            <person name="McCarthy S."/>
            <person name="Gradnigo J."/>
            <person name="Johnson T."/>
            <person name="Payne S."/>
            <person name="Lipzen A."/>
            <person name="Martin J."/>
            <person name="Schackwitz W."/>
            <person name="Moriyama E."/>
            <person name="Blum P."/>
        </authorList>
    </citation>
    <scope>NUCLEOTIDE SEQUENCE [LARGE SCALE GENOMIC DNA]</scope>
    <source>
        <strain evidence="18">98/2 SULC</strain>
        <strain evidence="6">SARC-B</strain>
        <strain evidence="7">SARC-C</strain>
        <strain evidence="8 20">SULA</strain>
        <strain evidence="19">SULB</strain>
    </source>
</reference>
<dbReference type="GO" id="GO:0016020">
    <property type="term" value="C:membrane"/>
    <property type="evidence" value="ECO:0007669"/>
    <property type="project" value="UniProtKB-SubCell"/>
</dbReference>
<dbReference type="Proteomes" id="UP000267993">
    <property type="component" value="Chromosome"/>
</dbReference>
<evidence type="ECO:0000313" key="15">
    <source>
        <dbReference type="EMBL" id="AZF83276.1"/>
    </source>
</evidence>
<dbReference type="Proteomes" id="UP000273194">
    <property type="component" value="Chromosome"/>
</dbReference>
<keyword evidence="4 5" id="KW-0472">Membrane</keyword>
<evidence type="ECO:0000256" key="2">
    <source>
        <dbReference type="ARBA" id="ARBA00022692"/>
    </source>
</evidence>
<dbReference type="EMBL" id="CP011056">
    <property type="protein sequence ID" value="AKA75784.1"/>
    <property type="molecule type" value="Genomic_DNA"/>
</dbReference>
<protein>
    <submittedName>
        <fullName evidence="7">C4-dicarboxylate ABC transporter</fullName>
    </submittedName>
</protein>
<evidence type="ECO:0000313" key="17">
    <source>
        <dbReference type="EMBL" id="SAI86569.1"/>
    </source>
</evidence>
<dbReference type="EMBL" id="LT549890">
    <property type="protein sequence ID" value="SAI86569.1"/>
    <property type="molecule type" value="Genomic_DNA"/>
</dbReference>
<reference evidence="7" key="5">
    <citation type="submission" date="2018-10" db="EMBL/GenBank/DDBJ databases">
        <authorList>
            <person name="McCarthy S."/>
            <person name="Gradnigo J."/>
            <person name="Johnson T."/>
            <person name="Payne S."/>
            <person name="Lipzen A."/>
            <person name="Schackwitz W."/>
            <person name="Martin J."/>
            <person name="Moriyama E."/>
            <person name="Blum P."/>
        </authorList>
    </citation>
    <scope>NUCLEOTIDE SEQUENCE</scope>
    <source>
        <strain evidence="6">SARC-B</strain>
        <strain evidence="7">SARC-C</strain>
        <strain evidence="8">SULA</strain>
    </source>
</reference>
<feature type="transmembrane region" description="Helical" evidence="5">
    <location>
        <begin position="287"/>
        <end position="310"/>
    </location>
</feature>
<dbReference type="Proteomes" id="UP000033085">
    <property type="component" value="Chromosome"/>
</dbReference>
<evidence type="ECO:0000313" key="25">
    <source>
        <dbReference type="Proteomes" id="UP000273443"/>
    </source>
</evidence>
<accession>A0A0E3MC54</accession>
<feature type="transmembrane region" description="Helical" evidence="5">
    <location>
        <begin position="85"/>
        <end position="104"/>
    </location>
</feature>
<dbReference type="Gene3D" id="1.50.10.150">
    <property type="entry name" value="Voltage-dependent anion channel"/>
    <property type="match status" value="1"/>
</dbReference>
<dbReference type="Proteomes" id="UP000278715">
    <property type="component" value="Chromosome"/>
</dbReference>
<feature type="transmembrane region" description="Helical" evidence="5">
    <location>
        <begin position="222"/>
        <end position="243"/>
    </location>
</feature>
<evidence type="ECO:0000313" key="21">
    <source>
        <dbReference type="Proteomes" id="UP000076770"/>
    </source>
</evidence>
<proteinExistence type="predicted"/>
<evidence type="ECO:0000313" key="14">
    <source>
        <dbReference type="EMBL" id="AZF80669.1"/>
    </source>
</evidence>
<dbReference type="EMBL" id="CP033235">
    <property type="protein sequence ID" value="AZF67592.1"/>
    <property type="molecule type" value="Genomic_DNA"/>
</dbReference>
<dbReference type="EMBL" id="CP033238">
    <property type="protein sequence ID" value="AZF75456.1"/>
    <property type="molecule type" value="Genomic_DNA"/>
</dbReference>
<evidence type="ECO:0000313" key="11">
    <source>
        <dbReference type="EMBL" id="AZF72832.1"/>
    </source>
</evidence>
<evidence type="ECO:0000256" key="5">
    <source>
        <dbReference type="SAM" id="Phobius"/>
    </source>
</evidence>
<evidence type="ECO:0000313" key="24">
    <source>
        <dbReference type="Proteomes" id="UP000273194"/>
    </source>
</evidence>
<evidence type="ECO:0000313" key="16">
    <source>
        <dbReference type="EMBL" id="QPG50088.1"/>
    </source>
</evidence>
<dbReference type="EMBL" id="CP033237">
    <property type="protein sequence ID" value="AZF72832.1"/>
    <property type="molecule type" value="Genomic_DNA"/>
</dbReference>
<evidence type="ECO:0000313" key="19">
    <source>
        <dbReference type="Proteomes" id="UP000033085"/>
    </source>
</evidence>
<evidence type="ECO:0000313" key="27">
    <source>
        <dbReference type="Proteomes" id="UP000278715"/>
    </source>
</evidence>
<feature type="transmembrane region" description="Helical" evidence="5">
    <location>
        <begin position="160"/>
        <end position="181"/>
    </location>
</feature>
<dbReference type="InterPro" id="IPR038665">
    <property type="entry name" value="Voltage-dep_anion_channel_sf"/>
</dbReference>
<dbReference type="Proteomes" id="UP000033106">
    <property type="component" value="Chromosome"/>
</dbReference>
<gene>
    <name evidence="16" type="ORF">HFC64_09890</name>
    <name evidence="17" type="ORF">SSOP1_3015</name>
    <name evidence="8" type="ORF">SULA_0704</name>
    <name evidence="6" type="ORF">SULB_0706</name>
    <name evidence="7" type="ORF">SULC_0704</name>
    <name evidence="9" type="ORF">SULG_03585</name>
    <name evidence="10" type="ORF">SULH_03585</name>
    <name evidence="11" type="ORF">SULI_03585</name>
    <name evidence="12" type="ORF">SULM_03585</name>
    <name evidence="13" type="ORF">SULN_03585</name>
    <name evidence="14" type="ORF">SULO_03595</name>
    <name evidence="15" type="ORF">SULZ_03630</name>
</gene>
<dbReference type="EMBL" id="CP050869">
    <property type="protein sequence ID" value="QPG50088.1"/>
    <property type="molecule type" value="Genomic_DNA"/>
</dbReference>
<evidence type="ECO:0000313" key="9">
    <source>
        <dbReference type="EMBL" id="AZF67592.1"/>
    </source>
</evidence>
<evidence type="ECO:0000313" key="29">
    <source>
        <dbReference type="Proteomes" id="UP000594632"/>
    </source>
</evidence>
<reference evidence="17" key="3">
    <citation type="submission" date="2016-04" db="EMBL/GenBank/DDBJ databases">
        <authorList>
            <person name="Evans L.H."/>
            <person name="Alamgir A."/>
            <person name="Owens N."/>
            <person name="Weber N.D."/>
            <person name="Virtaneva K."/>
            <person name="Barbian K."/>
            <person name="Babar A."/>
            <person name="Rosenke K."/>
        </authorList>
    </citation>
    <scope>NUCLEOTIDE SEQUENCE</scope>
    <source>
        <strain evidence="17">P1</strain>
    </source>
</reference>
<dbReference type="Proteomes" id="UP000275843">
    <property type="component" value="Chromosome"/>
</dbReference>
<organism evidence="7 18">
    <name type="scientific">Saccharolobus solfataricus</name>
    <name type="common">Sulfolobus solfataricus</name>
    <dbReference type="NCBI Taxonomy" id="2287"/>
    <lineage>
        <taxon>Archaea</taxon>
        <taxon>Thermoproteota</taxon>
        <taxon>Thermoprotei</taxon>
        <taxon>Sulfolobales</taxon>
        <taxon>Sulfolobaceae</taxon>
        <taxon>Saccharolobus</taxon>
    </lineage>
</organism>
<reference evidence="16 29" key="6">
    <citation type="journal article" date="2020" name="Nat. Commun.">
        <title>The structures of two archaeal type IV pili illuminate evolutionary relationships.</title>
        <authorList>
            <person name="Wang F."/>
            <person name="Baquero D.P."/>
            <person name="Su Z."/>
            <person name="Beltran L.C."/>
            <person name="Prangishvili D."/>
            <person name="Krupovic M."/>
            <person name="Egelman E.H."/>
        </authorList>
    </citation>
    <scope>NUCLEOTIDE SEQUENCE [LARGE SCALE GENOMIC DNA]</scope>
    <source>
        <strain evidence="16 29">POZ149</strain>
    </source>
</reference>
<dbReference type="GO" id="GO:0055085">
    <property type="term" value="P:transmembrane transport"/>
    <property type="evidence" value="ECO:0007669"/>
    <property type="project" value="InterPro"/>
</dbReference>
<feature type="transmembrane region" description="Helical" evidence="5">
    <location>
        <begin position="55"/>
        <end position="78"/>
    </location>
</feature>
<comment type="subcellular location">
    <subcellularLocation>
        <location evidence="1">Membrane</location>
        <topology evidence="1">Multi-pass membrane protein</topology>
    </subcellularLocation>
</comment>
<evidence type="ECO:0000313" key="10">
    <source>
        <dbReference type="EMBL" id="AZF70212.1"/>
    </source>
</evidence>
<dbReference type="KEGG" id="ssoa:SULA_0704"/>
<evidence type="ECO:0000313" key="6">
    <source>
        <dbReference type="EMBL" id="AKA73086.1"/>
    </source>
</evidence>
<dbReference type="EMBL" id="CP033240">
    <property type="protein sequence ID" value="AZF80669.1"/>
    <property type="molecule type" value="Genomic_DNA"/>
</dbReference>
<dbReference type="PATRIC" id="fig|2287.6.peg.734"/>
<evidence type="ECO:0000313" key="8">
    <source>
        <dbReference type="EMBL" id="AKA78476.1"/>
    </source>
</evidence>
<dbReference type="EMBL" id="CP033236">
    <property type="protein sequence ID" value="AZF70212.1"/>
    <property type="molecule type" value="Genomic_DNA"/>
</dbReference>
<reference evidence="21" key="2">
    <citation type="submission" date="2016-04" db="EMBL/GenBank/DDBJ databases">
        <authorList>
            <person name="Shah S.A."/>
            <person name="Garrett R.A."/>
        </authorList>
    </citation>
    <scope>NUCLEOTIDE SEQUENCE [LARGE SCALE GENOMIC DNA]</scope>
    <source>
        <strain evidence="21">ATCC 35091 / DSM 1616 / JCM 8930 / NBRC 15331 / P1</strain>
    </source>
</reference>
<dbReference type="InterPro" id="IPR004695">
    <property type="entry name" value="SLAC1/Mae1/Ssu1/TehA"/>
</dbReference>
<keyword evidence="2 5" id="KW-0812">Transmembrane</keyword>
<dbReference type="AlphaFoldDB" id="A0A0E3MC54"/>
<evidence type="ECO:0000313" key="23">
    <source>
        <dbReference type="Proteomes" id="UP000269431"/>
    </source>
</evidence>
<name>A0A0E3MC54_SACSO</name>
<dbReference type="EMBL" id="CP011055">
    <property type="protein sequence ID" value="AKA73086.1"/>
    <property type="molecule type" value="Genomic_DNA"/>
</dbReference>
<evidence type="ECO:0000313" key="12">
    <source>
        <dbReference type="EMBL" id="AZF75456.1"/>
    </source>
</evidence>
<keyword evidence="3 5" id="KW-1133">Transmembrane helix</keyword>
<dbReference type="Proteomes" id="UP000076770">
    <property type="component" value="Chromosome i"/>
</dbReference>
<evidence type="ECO:0000313" key="22">
    <source>
        <dbReference type="Proteomes" id="UP000267993"/>
    </source>
</evidence>
<feature type="transmembrane region" description="Helical" evidence="5">
    <location>
        <begin position="27"/>
        <end position="49"/>
    </location>
</feature>
<dbReference type="Proteomes" id="UP000269431">
    <property type="component" value="Chromosome"/>
</dbReference>
<dbReference type="Proteomes" id="UP000033057">
    <property type="component" value="Chromosome"/>
</dbReference>
<feature type="transmembrane region" description="Helical" evidence="5">
    <location>
        <begin position="193"/>
        <end position="216"/>
    </location>
</feature>
<evidence type="ECO:0000313" key="20">
    <source>
        <dbReference type="Proteomes" id="UP000033106"/>
    </source>
</evidence>
<evidence type="ECO:0000313" key="18">
    <source>
        <dbReference type="Proteomes" id="UP000033057"/>
    </source>
</evidence>
<dbReference type="OMA" id="IVYKVFV"/>
<evidence type="ECO:0000256" key="4">
    <source>
        <dbReference type="ARBA" id="ARBA00023136"/>
    </source>
</evidence>
<evidence type="ECO:0000313" key="7">
    <source>
        <dbReference type="EMBL" id="AKA75784.1"/>
    </source>
</evidence>